<dbReference type="Pfam" id="PF05336">
    <property type="entry name" value="rhaM"/>
    <property type="match status" value="1"/>
</dbReference>
<dbReference type="PANTHER" id="PTHR43239:SF1">
    <property type="entry name" value="UPF0734 PROTEIN DDB_G0273871_DDB_G0273177"/>
    <property type="match status" value="1"/>
</dbReference>
<sequence>MKTYLLICDLKDEPEAIQAYVDCHKAVAPEILESIRVAGVLQMSIYRWRNRLSMILVGDENFSFEQKAKLDNANPKVQEWEAFLGQYQTNLPGTPENWRWALTEKIFEFKV</sequence>
<name>A0A1H5VI99_9BACT</name>
<evidence type="ECO:0000313" key="1">
    <source>
        <dbReference type="EMBL" id="SEF86528.1"/>
    </source>
</evidence>
<dbReference type="RefSeq" id="WP_103924342.1">
    <property type="nucleotide sequence ID" value="NZ_BBFN01000004.1"/>
</dbReference>
<dbReference type="SUPFAM" id="SSF54909">
    <property type="entry name" value="Dimeric alpha+beta barrel"/>
    <property type="match status" value="1"/>
</dbReference>
<protein>
    <submittedName>
        <fullName evidence="1">L-rhamnose mutarotase</fullName>
    </submittedName>
</protein>
<dbReference type="STRING" id="1120964.GCA_001313265_01165"/>
<dbReference type="EMBL" id="FNVR01000007">
    <property type="protein sequence ID" value="SEF86528.1"/>
    <property type="molecule type" value="Genomic_DNA"/>
</dbReference>
<organism evidence="1 2">
    <name type="scientific">Algoriphagus boritolerans DSM 17298 = JCM 18970</name>
    <dbReference type="NCBI Taxonomy" id="1120964"/>
    <lineage>
        <taxon>Bacteria</taxon>
        <taxon>Pseudomonadati</taxon>
        <taxon>Bacteroidota</taxon>
        <taxon>Cytophagia</taxon>
        <taxon>Cytophagales</taxon>
        <taxon>Cyclobacteriaceae</taxon>
        <taxon>Algoriphagus</taxon>
    </lineage>
</organism>
<accession>A0A1H5VI99</accession>
<dbReference type="Gene3D" id="3.30.70.100">
    <property type="match status" value="1"/>
</dbReference>
<proteinExistence type="predicted"/>
<dbReference type="PANTHER" id="PTHR43239">
    <property type="entry name" value="UPF0734 PROTEIN DDB_G0273871/DDB_G0273177"/>
    <property type="match status" value="1"/>
</dbReference>
<dbReference type="InterPro" id="IPR008000">
    <property type="entry name" value="Rham/fucose_mutarotase"/>
</dbReference>
<dbReference type="Proteomes" id="UP000236736">
    <property type="component" value="Unassembled WGS sequence"/>
</dbReference>
<dbReference type="InterPro" id="IPR052996">
    <property type="entry name" value="Carb_Metab_Mutarotase"/>
</dbReference>
<dbReference type="AlphaFoldDB" id="A0A1H5VI99"/>
<dbReference type="InterPro" id="IPR011008">
    <property type="entry name" value="Dimeric_a/b-barrel"/>
</dbReference>
<reference evidence="2" key="1">
    <citation type="submission" date="2016-10" db="EMBL/GenBank/DDBJ databases">
        <authorList>
            <person name="Varghese N."/>
            <person name="Submissions S."/>
        </authorList>
    </citation>
    <scope>NUCLEOTIDE SEQUENCE [LARGE SCALE GENOMIC DNA]</scope>
    <source>
        <strain evidence="2">DSM 17298</strain>
    </source>
</reference>
<gene>
    <name evidence="1" type="ORF">SAMN03080598_01663</name>
</gene>
<keyword evidence="2" id="KW-1185">Reference proteome</keyword>
<dbReference type="OrthoDB" id="1430580at2"/>
<evidence type="ECO:0000313" key="2">
    <source>
        <dbReference type="Proteomes" id="UP000236736"/>
    </source>
</evidence>
<dbReference type="GO" id="GO:0016857">
    <property type="term" value="F:racemase and epimerase activity, acting on carbohydrates and derivatives"/>
    <property type="evidence" value="ECO:0007669"/>
    <property type="project" value="InterPro"/>
</dbReference>